<dbReference type="EMBL" id="LAZR01035331">
    <property type="protein sequence ID" value="KKL27801.1"/>
    <property type="molecule type" value="Genomic_DNA"/>
</dbReference>
<feature type="region of interest" description="Disordered" evidence="6">
    <location>
        <begin position="1"/>
        <end position="27"/>
    </location>
</feature>
<feature type="transmembrane region" description="Helical" evidence="7">
    <location>
        <begin position="88"/>
        <end position="108"/>
    </location>
</feature>
<evidence type="ECO:0000256" key="5">
    <source>
        <dbReference type="ARBA" id="ARBA00023136"/>
    </source>
</evidence>
<dbReference type="GO" id="GO:0005886">
    <property type="term" value="C:plasma membrane"/>
    <property type="evidence" value="ECO:0007669"/>
    <property type="project" value="UniProtKB-SubCell"/>
</dbReference>
<feature type="compositionally biased region" description="Basic and acidic residues" evidence="6">
    <location>
        <begin position="12"/>
        <end position="23"/>
    </location>
</feature>
<keyword evidence="5 7" id="KW-0472">Membrane</keyword>
<feature type="transmembrane region" description="Helical" evidence="7">
    <location>
        <begin position="33"/>
        <end position="53"/>
    </location>
</feature>
<evidence type="ECO:0000256" key="6">
    <source>
        <dbReference type="SAM" id="MobiDB-lite"/>
    </source>
</evidence>
<evidence type="ECO:0008006" key="9">
    <source>
        <dbReference type="Google" id="ProtNLM"/>
    </source>
</evidence>
<comment type="caution">
    <text evidence="8">The sequence shown here is derived from an EMBL/GenBank/DDBJ whole genome shotgun (WGS) entry which is preliminary data.</text>
</comment>
<dbReference type="AlphaFoldDB" id="A0A0F9ED86"/>
<protein>
    <recommendedName>
        <fullName evidence="9">Cytochrome C oxidase subunit IV</fullName>
    </recommendedName>
</protein>
<evidence type="ECO:0000256" key="3">
    <source>
        <dbReference type="ARBA" id="ARBA00022692"/>
    </source>
</evidence>
<keyword evidence="3 7" id="KW-0812">Transmembrane</keyword>
<organism evidence="8">
    <name type="scientific">marine sediment metagenome</name>
    <dbReference type="NCBI Taxonomy" id="412755"/>
    <lineage>
        <taxon>unclassified sequences</taxon>
        <taxon>metagenomes</taxon>
        <taxon>ecological metagenomes</taxon>
    </lineage>
</organism>
<reference evidence="8" key="1">
    <citation type="journal article" date="2015" name="Nature">
        <title>Complex archaea that bridge the gap between prokaryotes and eukaryotes.</title>
        <authorList>
            <person name="Spang A."/>
            <person name="Saw J.H."/>
            <person name="Jorgensen S.L."/>
            <person name="Zaremba-Niedzwiedzka K."/>
            <person name="Martijn J."/>
            <person name="Lind A.E."/>
            <person name="van Eijk R."/>
            <person name="Schleper C."/>
            <person name="Guy L."/>
            <person name="Ettema T.J."/>
        </authorList>
    </citation>
    <scope>NUCLEOTIDE SEQUENCE</scope>
</reference>
<accession>A0A0F9ED86</accession>
<feature type="non-terminal residue" evidence="8">
    <location>
        <position position="110"/>
    </location>
</feature>
<evidence type="ECO:0000256" key="7">
    <source>
        <dbReference type="SAM" id="Phobius"/>
    </source>
</evidence>
<name>A0A0F9ED86_9ZZZZ</name>
<evidence type="ECO:0000256" key="1">
    <source>
        <dbReference type="ARBA" id="ARBA00004651"/>
    </source>
</evidence>
<evidence type="ECO:0000313" key="8">
    <source>
        <dbReference type="EMBL" id="KKL27801.1"/>
    </source>
</evidence>
<comment type="subcellular location">
    <subcellularLocation>
        <location evidence="1">Cell membrane</location>
        <topology evidence="1">Multi-pass membrane protein</topology>
    </subcellularLocation>
</comment>
<evidence type="ECO:0000256" key="4">
    <source>
        <dbReference type="ARBA" id="ARBA00022989"/>
    </source>
</evidence>
<dbReference type="Pfam" id="PF03626">
    <property type="entry name" value="COX4_pro"/>
    <property type="match status" value="1"/>
</dbReference>
<keyword evidence="2" id="KW-1003">Cell membrane</keyword>
<proteinExistence type="predicted"/>
<gene>
    <name evidence="8" type="ORF">LCGC14_2381500</name>
</gene>
<feature type="transmembrane region" description="Helical" evidence="7">
    <location>
        <begin position="59"/>
        <end position="81"/>
    </location>
</feature>
<evidence type="ECO:0000256" key="2">
    <source>
        <dbReference type="ARBA" id="ARBA00022475"/>
    </source>
</evidence>
<keyword evidence="4 7" id="KW-1133">Transmembrane helix</keyword>
<dbReference type="InterPro" id="IPR005171">
    <property type="entry name" value="Cyt_c_oxidase_su4_prok"/>
</dbReference>
<sequence length="110" mass="12007">MTLAESRGIKGPTEREAPAEHVGKGAHPGPLEYIKIGLILAVITAVEVGIYYIEAIEDVLVPILIVLSALKFGLVVLWFMHLRFDNQLFSWLLVGGLVLISMLLVVVLST</sequence>